<organism evidence="3 4">
    <name type="scientific">Aphanomyces stellatus</name>
    <dbReference type="NCBI Taxonomy" id="120398"/>
    <lineage>
        <taxon>Eukaryota</taxon>
        <taxon>Sar</taxon>
        <taxon>Stramenopiles</taxon>
        <taxon>Oomycota</taxon>
        <taxon>Saprolegniomycetes</taxon>
        <taxon>Saprolegniales</taxon>
        <taxon>Verrucalvaceae</taxon>
        <taxon>Aphanomyces</taxon>
    </lineage>
</organism>
<dbReference type="Proteomes" id="UP000332933">
    <property type="component" value="Unassembled WGS sequence"/>
</dbReference>
<dbReference type="SUPFAM" id="SSF63825">
    <property type="entry name" value="YWTD domain"/>
    <property type="match status" value="1"/>
</dbReference>
<keyword evidence="1" id="KW-0812">Transmembrane</keyword>
<keyword evidence="1" id="KW-0472">Membrane</keyword>
<dbReference type="PANTHER" id="PTHR31270">
    <property type="entry name" value="GLUTAMINYL-PEPTIDE CYCLOTRANSFERASE"/>
    <property type="match status" value="1"/>
</dbReference>
<name>A0A485KZ78_9STRA</name>
<keyword evidence="1" id="KW-1133">Transmembrane helix</keyword>
<evidence type="ECO:0000256" key="1">
    <source>
        <dbReference type="SAM" id="Phobius"/>
    </source>
</evidence>
<keyword evidence="4" id="KW-1185">Reference proteome</keyword>
<dbReference type="GO" id="GO:0016603">
    <property type="term" value="F:glutaminyl-peptide cyclotransferase activity"/>
    <property type="evidence" value="ECO:0007669"/>
    <property type="project" value="InterPro"/>
</dbReference>
<dbReference type="PANTHER" id="PTHR31270:SF1">
    <property type="entry name" value="GLUTAMINYL-PEPTIDE CYCLOTRANSFERASE"/>
    <property type="match status" value="1"/>
</dbReference>
<gene>
    <name evidence="3" type="primary">Aste57867_13576</name>
    <name evidence="2" type="ORF">As57867_013526</name>
    <name evidence="3" type="ORF">ASTE57867_13576</name>
</gene>
<proteinExistence type="predicted"/>
<feature type="transmembrane region" description="Helical" evidence="1">
    <location>
        <begin position="26"/>
        <end position="44"/>
    </location>
</feature>
<reference evidence="2" key="2">
    <citation type="submission" date="2019-06" db="EMBL/GenBank/DDBJ databases">
        <title>Genomics analysis of Aphanomyces spp. identifies a new class of oomycete effector associated with host adaptation.</title>
        <authorList>
            <person name="Gaulin E."/>
        </authorList>
    </citation>
    <scope>NUCLEOTIDE SEQUENCE</scope>
    <source>
        <strain evidence="2">CBS 578.67</strain>
    </source>
</reference>
<dbReference type="EMBL" id="CAADRA010005485">
    <property type="protein sequence ID" value="VFT90414.1"/>
    <property type="molecule type" value="Genomic_DNA"/>
</dbReference>
<dbReference type="EMBL" id="VJMH01005464">
    <property type="protein sequence ID" value="KAF0695625.1"/>
    <property type="molecule type" value="Genomic_DNA"/>
</dbReference>
<dbReference type="InterPro" id="IPR007788">
    <property type="entry name" value="QCT"/>
</dbReference>
<protein>
    <submittedName>
        <fullName evidence="3">Aste57867_13576 protein</fullName>
    </submittedName>
</protein>
<accession>A0A485KZ78</accession>
<sequence>MPFVDKKKVSGAPPPRRRRKKFSFEYLVFLVGIVFAFRWATGAFDSDSPPPVLYTLTSDPNVHVLGEFPHDKNAFTQGLLVESPGVLVESTGLYKRSSVRRVNATTGEALHHTTPFVATEFGEGITWNAATETYVALTWKARQAYVLHKDDFRILRKFEITATTRDEGWGITTIDETHELIMSDGSHVLHVWDPVTFEEKRRVSVVTAAGQPVTNLNELEYARGYVFANIWYSNLIAQIDPATGLVVRMHDLSSLSVKKNTDGDVLNGIAYDKTHDVFYVTGKLWDAVYKVQIVTKDDDDRHT</sequence>
<dbReference type="AlphaFoldDB" id="A0A485KZ78"/>
<evidence type="ECO:0000313" key="4">
    <source>
        <dbReference type="Proteomes" id="UP000332933"/>
    </source>
</evidence>
<reference evidence="3 4" key="1">
    <citation type="submission" date="2019-03" db="EMBL/GenBank/DDBJ databases">
        <authorList>
            <person name="Gaulin E."/>
            <person name="Dumas B."/>
        </authorList>
    </citation>
    <scope>NUCLEOTIDE SEQUENCE [LARGE SCALE GENOMIC DNA]</scope>
    <source>
        <strain evidence="3">CBS 568.67</strain>
    </source>
</reference>
<evidence type="ECO:0000313" key="3">
    <source>
        <dbReference type="EMBL" id="VFT90414.1"/>
    </source>
</evidence>
<dbReference type="OrthoDB" id="409395at2759"/>
<evidence type="ECO:0000313" key="2">
    <source>
        <dbReference type="EMBL" id="KAF0695625.1"/>
    </source>
</evidence>
<dbReference type="Pfam" id="PF05096">
    <property type="entry name" value="Glu_cyclase_2"/>
    <property type="match status" value="1"/>
</dbReference>